<evidence type="ECO:0000256" key="4">
    <source>
        <dbReference type="ARBA" id="ARBA00023242"/>
    </source>
</evidence>
<keyword evidence="7" id="KW-1133">Transmembrane helix</keyword>
<evidence type="ECO:0000256" key="5">
    <source>
        <dbReference type="ARBA" id="ARBA00037490"/>
    </source>
</evidence>
<proteinExistence type="inferred from homology"/>
<dbReference type="InterPro" id="IPR000079">
    <property type="entry name" value="HMGN_fam"/>
</dbReference>
<keyword evidence="7" id="KW-0472">Membrane</keyword>
<dbReference type="PRINTS" id="PR00925">
    <property type="entry name" value="NONHISHMG17"/>
</dbReference>
<feature type="transmembrane region" description="Helical" evidence="7">
    <location>
        <begin position="154"/>
        <end position="173"/>
    </location>
</feature>
<dbReference type="GO" id="GO:0005634">
    <property type="term" value="C:nucleus"/>
    <property type="evidence" value="ECO:0007669"/>
    <property type="project" value="UniProtKB-SubCell"/>
</dbReference>
<reference evidence="8" key="1">
    <citation type="submission" date="2023-08" db="EMBL/GenBank/DDBJ databases">
        <title>Chromosome-level Genome Assembly of mud carp (Cirrhinus molitorella).</title>
        <authorList>
            <person name="Liu H."/>
        </authorList>
    </citation>
    <scope>NUCLEOTIDE SEQUENCE</scope>
    <source>
        <strain evidence="8">Prfri</strain>
        <tissue evidence="8">Muscle</tissue>
    </source>
</reference>
<dbReference type="AlphaFoldDB" id="A0AA88PYF8"/>
<dbReference type="Proteomes" id="UP001187343">
    <property type="component" value="Unassembled WGS sequence"/>
</dbReference>
<accession>A0AA88PYF8</accession>
<dbReference type="GO" id="GO:0006325">
    <property type="term" value="P:chromatin organization"/>
    <property type="evidence" value="ECO:0007669"/>
    <property type="project" value="TreeGrafter"/>
</dbReference>
<evidence type="ECO:0000256" key="6">
    <source>
        <dbReference type="SAM" id="MobiDB-lite"/>
    </source>
</evidence>
<sequence length="186" mass="20667">MPKRKLDGEKAAKGKEEPTRRSARLSAKPAPPKPEPKAKKPAAKKPAKGKKGSNPAENGDAKADQAQKADRSSYITWKNIVCFHVSGIFTSTAARIIRSTLWRYTTFRRFVSSASCTNPATMIIRLGRLTPGYFRLLQRQVAGEIQAPTHDRSVNQIAMMLAIMGLSLSYYSARQMTEKVRHKPDP</sequence>
<feature type="region of interest" description="Disordered" evidence="6">
    <location>
        <begin position="1"/>
        <end position="67"/>
    </location>
</feature>
<dbReference type="PROSITE" id="PS00355">
    <property type="entry name" value="HMG14_17"/>
    <property type="match status" value="1"/>
</dbReference>
<comment type="function">
    <text evidence="5">Binds to the inner side of the nucleosomal DNA thus altering the interaction between the DNA and the histone octamer. May be involved in the process which maintains transcribable genes in a unique chromatin conformation.</text>
</comment>
<evidence type="ECO:0000256" key="7">
    <source>
        <dbReference type="SAM" id="Phobius"/>
    </source>
</evidence>
<evidence type="ECO:0000313" key="8">
    <source>
        <dbReference type="EMBL" id="KAK2903637.1"/>
    </source>
</evidence>
<evidence type="ECO:0000256" key="1">
    <source>
        <dbReference type="ARBA" id="ARBA00004123"/>
    </source>
</evidence>
<evidence type="ECO:0000256" key="3">
    <source>
        <dbReference type="ARBA" id="ARBA00023125"/>
    </source>
</evidence>
<dbReference type="SMART" id="SM00527">
    <property type="entry name" value="HMG17"/>
    <property type="match status" value="1"/>
</dbReference>
<keyword evidence="4" id="KW-0539">Nucleus</keyword>
<dbReference type="EMBL" id="JAUYZG010000007">
    <property type="protein sequence ID" value="KAK2903637.1"/>
    <property type="molecule type" value="Genomic_DNA"/>
</dbReference>
<organism evidence="8 9">
    <name type="scientific">Cirrhinus molitorella</name>
    <name type="common">mud carp</name>
    <dbReference type="NCBI Taxonomy" id="172907"/>
    <lineage>
        <taxon>Eukaryota</taxon>
        <taxon>Metazoa</taxon>
        <taxon>Chordata</taxon>
        <taxon>Craniata</taxon>
        <taxon>Vertebrata</taxon>
        <taxon>Euteleostomi</taxon>
        <taxon>Actinopterygii</taxon>
        <taxon>Neopterygii</taxon>
        <taxon>Teleostei</taxon>
        <taxon>Ostariophysi</taxon>
        <taxon>Cypriniformes</taxon>
        <taxon>Cyprinidae</taxon>
        <taxon>Labeoninae</taxon>
        <taxon>Labeonini</taxon>
        <taxon>Cirrhinus</taxon>
    </lineage>
</organism>
<evidence type="ECO:0000256" key="2">
    <source>
        <dbReference type="ARBA" id="ARBA00007696"/>
    </source>
</evidence>
<dbReference type="Pfam" id="PF01101">
    <property type="entry name" value="HMG14_17"/>
    <property type="match status" value="1"/>
</dbReference>
<dbReference type="GO" id="GO:0000785">
    <property type="term" value="C:chromatin"/>
    <property type="evidence" value="ECO:0007669"/>
    <property type="project" value="InterPro"/>
</dbReference>
<feature type="compositionally biased region" description="Basic and acidic residues" evidence="6">
    <location>
        <begin position="1"/>
        <end position="20"/>
    </location>
</feature>
<gene>
    <name evidence="8" type="ORF">Q8A67_008350</name>
</gene>
<comment type="caution">
    <text evidence="8">The sequence shown here is derived from an EMBL/GenBank/DDBJ whole genome shotgun (WGS) entry which is preliminary data.</text>
</comment>
<keyword evidence="9" id="KW-1185">Reference proteome</keyword>
<dbReference type="PANTHER" id="PTHR23087:SF13">
    <property type="entry name" value="NON-HISTONE CHROMOSOMAL PROTEIN HMG-17"/>
    <property type="match status" value="1"/>
</dbReference>
<comment type="similarity">
    <text evidence="2">Belongs to the HMGN family.</text>
</comment>
<keyword evidence="3" id="KW-0238">DNA-binding</keyword>
<keyword evidence="7" id="KW-0812">Transmembrane</keyword>
<protein>
    <submittedName>
        <fullName evidence="8">Uncharacterized protein</fullName>
    </submittedName>
</protein>
<name>A0AA88PYF8_9TELE</name>
<comment type="subcellular location">
    <subcellularLocation>
        <location evidence="1">Nucleus</location>
    </subcellularLocation>
</comment>
<evidence type="ECO:0000313" key="9">
    <source>
        <dbReference type="Proteomes" id="UP001187343"/>
    </source>
</evidence>
<dbReference type="GO" id="GO:0031492">
    <property type="term" value="F:nucleosomal DNA binding"/>
    <property type="evidence" value="ECO:0007669"/>
    <property type="project" value="InterPro"/>
</dbReference>
<dbReference type="PANTHER" id="PTHR23087">
    <property type="entry name" value="NONHISTONE CHROMOSOMAL PROTEIN HMG"/>
    <property type="match status" value="1"/>
</dbReference>
<feature type="compositionally biased region" description="Basic residues" evidence="6">
    <location>
        <begin position="39"/>
        <end position="51"/>
    </location>
</feature>